<name>A0ABQ6MMM1_9STRA</name>
<reference evidence="16 17" key="1">
    <citation type="journal article" date="2023" name="Commun. Biol.">
        <title>Genome analysis of Parmales, the sister group of diatoms, reveals the evolutionary specialization of diatoms from phago-mixotrophs to photoautotrophs.</title>
        <authorList>
            <person name="Ban H."/>
            <person name="Sato S."/>
            <person name="Yoshikawa S."/>
            <person name="Yamada K."/>
            <person name="Nakamura Y."/>
            <person name="Ichinomiya M."/>
            <person name="Sato N."/>
            <person name="Blanc-Mathieu R."/>
            <person name="Endo H."/>
            <person name="Kuwata A."/>
            <person name="Ogata H."/>
        </authorList>
    </citation>
    <scope>NUCLEOTIDE SEQUENCE [LARGE SCALE GENOMIC DNA]</scope>
</reference>
<feature type="domain" description="Fatty acid desaturase" evidence="15">
    <location>
        <begin position="84"/>
        <end position="275"/>
    </location>
</feature>
<feature type="region of interest" description="Disordered" evidence="13">
    <location>
        <begin position="311"/>
        <end position="346"/>
    </location>
</feature>
<feature type="transmembrane region" description="Helical" evidence="14">
    <location>
        <begin position="74"/>
        <end position="98"/>
    </location>
</feature>
<keyword evidence="5" id="KW-0276">Fatty acid metabolism</keyword>
<feature type="transmembrane region" description="Helical" evidence="14">
    <location>
        <begin position="211"/>
        <end position="230"/>
    </location>
</feature>
<gene>
    <name evidence="16" type="ORF">TeGR_g15266</name>
</gene>
<dbReference type="EMBL" id="BRYB01000363">
    <property type="protein sequence ID" value="GMI28562.1"/>
    <property type="molecule type" value="Genomic_DNA"/>
</dbReference>
<dbReference type="PRINTS" id="PR00075">
    <property type="entry name" value="FACDDSATRASE"/>
</dbReference>
<evidence type="ECO:0000256" key="7">
    <source>
        <dbReference type="ARBA" id="ARBA00023002"/>
    </source>
</evidence>
<evidence type="ECO:0000313" key="17">
    <source>
        <dbReference type="Proteomes" id="UP001165060"/>
    </source>
</evidence>
<comment type="subcellular location">
    <subcellularLocation>
        <location evidence="1">Membrane</location>
        <topology evidence="1">Multi-pass membrane protein</topology>
    </subcellularLocation>
</comment>
<keyword evidence="8" id="KW-0408">Iron</keyword>
<dbReference type="Proteomes" id="UP001165060">
    <property type="component" value="Unassembled WGS sequence"/>
</dbReference>
<evidence type="ECO:0000256" key="1">
    <source>
        <dbReference type="ARBA" id="ARBA00004141"/>
    </source>
</evidence>
<evidence type="ECO:0000259" key="15">
    <source>
        <dbReference type="Pfam" id="PF00487"/>
    </source>
</evidence>
<dbReference type="PANTHER" id="PTHR11351:SF31">
    <property type="entry name" value="DESATURASE 1, ISOFORM A-RELATED"/>
    <property type="match status" value="1"/>
</dbReference>
<feature type="transmembrane region" description="Helical" evidence="14">
    <location>
        <begin position="50"/>
        <end position="67"/>
    </location>
</feature>
<evidence type="ECO:0000256" key="2">
    <source>
        <dbReference type="ARBA" id="ARBA00009295"/>
    </source>
</evidence>
<evidence type="ECO:0000256" key="10">
    <source>
        <dbReference type="ARBA" id="ARBA00023136"/>
    </source>
</evidence>
<evidence type="ECO:0000256" key="11">
    <source>
        <dbReference type="ARBA" id="ARBA00023160"/>
    </source>
</evidence>
<evidence type="ECO:0000256" key="13">
    <source>
        <dbReference type="SAM" id="MobiDB-lite"/>
    </source>
</evidence>
<dbReference type="PANTHER" id="PTHR11351">
    <property type="entry name" value="ACYL-COA DESATURASE"/>
    <property type="match status" value="1"/>
</dbReference>
<evidence type="ECO:0000256" key="6">
    <source>
        <dbReference type="ARBA" id="ARBA00022989"/>
    </source>
</evidence>
<evidence type="ECO:0000256" key="12">
    <source>
        <dbReference type="RuleBase" id="RU000581"/>
    </source>
</evidence>
<comment type="cofactor">
    <cofactor evidence="12">
        <name>Fe(2+)</name>
        <dbReference type="ChEBI" id="CHEBI:29033"/>
    </cofactor>
</comment>
<evidence type="ECO:0000256" key="9">
    <source>
        <dbReference type="ARBA" id="ARBA00023098"/>
    </source>
</evidence>
<evidence type="ECO:0000256" key="4">
    <source>
        <dbReference type="ARBA" id="ARBA00022692"/>
    </source>
</evidence>
<evidence type="ECO:0000256" key="3">
    <source>
        <dbReference type="ARBA" id="ARBA00022516"/>
    </source>
</evidence>
<dbReference type="InterPro" id="IPR015876">
    <property type="entry name" value="Acyl-CoA_DS"/>
</dbReference>
<protein>
    <recommendedName>
        <fullName evidence="15">Fatty acid desaturase domain-containing protein</fullName>
    </recommendedName>
</protein>
<keyword evidence="17" id="KW-1185">Reference proteome</keyword>
<keyword evidence="6 14" id="KW-1133">Transmembrane helix</keyword>
<keyword evidence="4 12" id="KW-0812">Transmembrane</keyword>
<accession>A0ABQ6MMM1</accession>
<evidence type="ECO:0000256" key="8">
    <source>
        <dbReference type="ARBA" id="ARBA00023004"/>
    </source>
</evidence>
<proteinExistence type="inferred from homology"/>
<feature type="region of interest" description="Disordered" evidence="13">
    <location>
        <begin position="1"/>
        <end position="20"/>
    </location>
</feature>
<evidence type="ECO:0000256" key="14">
    <source>
        <dbReference type="SAM" id="Phobius"/>
    </source>
</evidence>
<feature type="compositionally biased region" description="Pro residues" evidence="13">
    <location>
        <begin position="1"/>
        <end position="14"/>
    </location>
</feature>
<comment type="similarity">
    <text evidence="2 12">Belongs to the fatty acid desaturase type 1 family.</text>
</comment>
<keyword evidence="7 12" id="KW-0560">Oxidoreductase</keyword>
<organism evidence="16 17">
    <name type="scientific">Tetraparma gracilis</name>
    <dbReference type="NCBI Taxonomy" id="2962635"/>
    <lineage>
        <taxon>Eukaryota</taxon>
        <taxon>Sar</taxon>
        <taxon>Stramenopiles</taxon>
        <taxon>Ochrophyta</taxon>
        <taxon>Bolidophyceae</taxon>
        <taxon>Parmales</taxon>
        <taxon>Triparmaceae</taxon>
        <taxon>Tetraparma</taxon>
    </lineage>
</organism>
<dbReference type="Pfam" id="PF00487">
    <property type="entry name" value="FA_desaturase"/>
    <property type="match status" value="1"/>
</dbReference>
<comment type="caution">
    <text evidence="16">The sequence shown here is derived from an EMBL/GenBank/DDBJ whole genome shotgun (WGS) entry which is preliminary data.</text>
</comment>
<keyword evidence="10 14" id="KW-0472">Membrane</keyword>
<evidence type="ECO:0000256" key="5">
    <source>
        <dbReference type="ARBA" id="ARBA00022832"/>
    </source>
</evidence>
<keyword evidence="11 12" id="KW-0275">Fatty acid biosynthesis</keyword>
<keyword evidence="9" id="KW-0443">Lipid metabolism</keyword>
<feature type="non-terminal residue" evidence="16">
    <location>
        <position position="346"/>
    </location>
</feature>
<dbReference type="InterPro" id="IPR005804">
    <property type="entry name" value="FA_desaturase_dom"/>
</dbReference>
<evidence type="ECO:0000313" key="16">
    <source>
        <dbReference type="EMBL" id="GMI28562.1"/>
    </source>
</evidence>
<sequence length="346" mass="38424">MSTPSSPPLSPASPPTAKHCKRSQTSQDLLSFLMLVTGESPTPALVWRRAWIFVLPLLVSFYVIASFGRPPLPLLCCIVPSGVCFIGGPMSVCLHRYFSHAAFKTSRLGQFVLACVACCAWQRGPVWWASKHRRHHKVCDTPEDPHSAVQTTYAYAFFGWTLAAKEYAIDEEFVAKLYSFPELRVLEECWAVPPILLNAALWRACGPHAMVCLLTLPMFVSIFVTLLFNVEFHPAHETLFVAVPSTEDCKAVDQLHPLSELVGESFHMDHHEYPRKAMRPGLDLPGRLILAPLFWLGLIWLPQTHSRVIDDEPEPDDLMAGARGGGGRGVEEDVAAAGVLRKRSSK</sequence>
<keyword evidence="3 12" id="KW-0444">Lipid biosynthesis</keyword>
<comment type="domain">
    <text evidence="12">The histidine box domains are involved in binding the catalytic metal ions.</text>
</comment>